<dbReference type="Proteomes" id="UP000070224">
    <property type="component" value="Unassembled WGS sequence"/>
</dbReference>
<dbReference type="EMBL" id="LSDK01000015">
    <property type="protein sequence ID" value="KXB78268.1"/>
    <property type="molecule type" value="Genomic_DNA"/>
</dbReference>
<comment type="caution">
    <text evidence="1">The sequence shown here is derived from an EMBL/GenBank/DDBJ whole genome shotgun (WGS) entry which is preliminary data.</text>
</comment>
<reference evidence="2" key="1">
    <citation type="submission" date="2016-01" db="EMBL/GenBank/DDBJ databases">
        <authorList>
            <person name="Mitreva M."/>
            <person name="Pepin K.H."/>
            <person name="Mihindukulasuriya K.A."/>
            <person name="Fulton R."/>
            <person name="Fronick C."/>
            <person name="O'Laughlin M."/>
            <person name="Miner T."/>
            <person name="Herter B."/>
            <person name="Rosa B.A."/>
            <person name="Cordes M."/>
            <person name="Tomlinson C."/>
            <person name="Wollam A."/>
            <person name="Palsikar V.B."/>
            <person name="Mardis E.R."/>
            <person name="Wilson R.K."/>
        </authorList>
    </citation>
    <scope>NUCLEOTIDE SEQUENCE [LARGE SCALE GENOMIC DNA]</scope>
    <source>
        <strain evidence="2">KA00683</strain>
    </source>
</reference>
<dbReference type="AlphaFoldDB" id="A0A134BEA5"/>
<dbReference type="STRING" id="322095.HMPREF3185_00209"/>
<sequence length="43" mass="4752">MLLPSCGDILLSCKTLGRPIAVSGRTSSCNARYKDSLIRYMPY</sequence>
<name>A0A134BEA5_9PORP</name>
<evidence type="ECO:0000313" key="1">
    <source>
        <dbReference type="EMBL" id="KXB78268.1"/>
    </source>
</evidence>
<proteinExistence type="predicted"/>
<gene>
    <name evidence="1" type="ORF">HMPREF3185_00209</name>
</gene>
<accession>A0A134BEA5</accession>
<organism evidence="1 2">
    <name type="scientific">Porphyromonas somerae</name>
    <dbReference type="NCBI Taxonomy" id="322095"/>
    <lineage>
        <taxon>Bacteria</taxon>
        <taxon>Pseudomonadati</taxon>
        <taxon>Bacteroidota</taxon>
        <taxon>Bacteroidia</taxon>
        <taxon>Bacteroidales</taxon>
        <taxon>Porphyromonadaceae</taxon>
        <taxon>Porphyromonas</taxon>
    </lineage>
</organism>
<keyword evidence="2" id="KW-1185">Reference proteome</keyword>
<protein>
    <submittedName>
        <fullName evidence="1">Uncharacterized protein</fullName>
    </submittedName>
</protein>
<evidence type="ECO:0000313" key="2">
    <source>
        <dbReference type="Proteomes" id="UP000070224"/>
    </source>
</evidence>
<dbReference type="PATRIC" id="fig|322095.3.peg.208"/>